<dbReference type="NCBIfam" id="NF040570">
    <property type="entry name" value="guided_TnpB"/>
    <property type="match status" value="1"/>
</dbReference>
<evidence type="ECO:0000313" key="11">
    <source>
        <dbReference type="EMBL" id="PKC86794.1"/>
    </source>
</evidence>
<protein>
    <submittedName>
        <fullName evidence="11">Transposase</fullName>
    </submittedName>
</protein>
<keyword evidence="4" id="KW-0479">Metal-binding</keyword>
<accession>A0A2N0SYF6</accession>
<comment type="similarity">
    <text evidence="1">In the C-terminal section; belongs to the transposase 35 family.</text>
</comment>
<feature type="domain" description="Probable transposase IS891/IS1136/IS1341" evidence="8">
    <location>
        <begin position="171"/>
        <end position="282"/>
    </location>
</feature>
<keyword evidence="5" id="KW-0862">Zinc</keyword>
<keyword evidence="6" id="KW-0238">DNA-binding</keyword>
<dbReference type="InterPro" id="IPR010095">
    <property type="entry name" value="Cas12f1-like_TNB"/>
</dbReference>
<reference evidence="11 12" key="1">
    <citation type="submission" date="2017-12" db="EMBL/GenBank/DDBJ databases">
        <title>Bifidobacterium longum APC/DPC strains.</title>
        <authorList>
            <person name="Arboleya S."/>
        </authorList>
    </citation>
    <scope>NUCLEOTIDE SEQUENCE [LARGE SCALE GENOMIC DNA]</scope>
    <source>
        <strain evidence="11 12">APC1503</strain>
    </source>
</reference>
<dbReference type="Pfam" id="PF12323">
    <property type="entry name" value="HTH_OrfB_IS605"/>
    <property type="match status" value="1"/>
</dbReference>
<evidence type="ECO:0000256" key="6">
    <source>
        <dbReference type="ARBA" id="ARBA00023125"/>
    </source>
</evidence>
<evidence type="ECO:0000256" key="1">
    <source>
        <dbReference type="ARBA" id="ARBA00008761"/>
    </source>
</evidence>
<dbReference type="Pfam" id="PF07282">
    <property type="entry name" value="Cas12f1-like_TNB"/>
    <property type="match status" value="1"/>
</dbReference>
<keyword evidence="7" id="KW-0233">DNA recombination</keyword>
<dbReference type="GO" id="GO:0032196">
    <property type="term" value="P:transposition"/>
    <property type="evidence" value="ECO:0007669"/>
    <property type="project" value="UniProtKB-KW"/>
</dbReference>
<dbReference type="GO" id="GO:0006310">
    <property type="term" value="P:DNA recombination"/>
    <property type="evidence" value="ECO:0007669"/>
    <property type="project" value="UniProtKB-KW"/>
</dbReference>
<sequence>MQVKRHCAVKYRMYPNRAQAALIDRTIGCARFIYNQMLETRIGTYKATGKSCNPTPAQYKDRYPFLREVDSLALCNAQLNVAKAYRNFFRDPKHIGFPKYKAKHRNRQTYTTNNSNNNVTLDEGGRHLKLPKVGIVRVRQHKRIPEDWKLKSVTIEHCKNGEYTATILFEYETQALEPVRPVHIVGLDYSSHGLYVSSDGERADYSRFYRRMEPRLMREQRRLSHMVKGSGNWVKQKRRIAKLAAKVGNQRADFLHKTANRLAARYDCVGVEDLDMKNMSQSLTLGKSTMDNGYGMFRTMLAYKLERQGKQLVTVDRFYPSSQLCSDCGYRNKDTKDLHIREWTCPDCGVWHDRDVNAATNIMHETRRLMQER</sequence>
<evidence type="ECO:0000259" key="8">
    <source>
        <dbReference type="Pfam" id="PF01385"/>
    </source>
</evidence>
<keyword evidence="3" id="KW-0815">Transposition</keyword>
<dbReference type="EMBL" id="PJDT01000033">
    <property type="protein sequence ID" value="PKC86794.1"/>
    <property type="molecule type" value="Genomic_DNA"/>
</dbReference>
<dbReference type="RefSeq" id="WP_007055981.1">
    <property type="nucleotide sequence ID" value="NZ_CAXUAF010000007.1"/>
</dbReference>
<dbReference type="PANTHER" id="PTHR30405:SF25">
    <property type="entry name" value="RNA-GUIDED DNA ENDONUCLEASE INSQ-RELATED"/>
    <property type="match status" value="1"/>
</dbReference>
<gene>
    <name evidence="11" type="ORF">APC1503_2157</name>
</gene>
<feature type="domain" description="Cas12f1-like TNB" evidence="9">
    <location>
        <begin position="294"/>
        <end position="362"/>
    </location>
</feature>
<comment type="caution">
    <text evidence="11">The sequence shown here is derived from an EMBL/GenBank/DDBJ whole genome shotgun (WGS) entry which is preliminary data.</text>
</comment>
<evidence type="ECO:0000259" key="10">
    <source>
        <dbReference type="Pfam" id="PF12323"/>
    </source>
</evidence>
<dbReference type="Pfam" id="PF01385">
    <property type="entry name" value="OrfB_IS605"/>
    <property type="match status" value="1"/>
</dbReference>
<dbReference type="GO" id="GO:0046872">
    <property type="term" value="F:metal ion binding"/>
    <property type="evidence" value="ECO:0007669"/>
    <property type="project" value="UniProtKB-KW"/>
</dbReference>
<dbReference type="AlphaFoldDB" id="A0A2N0SYF6"/>
<dbReference type="InterPro" id="IPR001959">
    <property type="entry name" value="Transposase"/>
</dbReference>
<proteinExistence type="inferred from homology"/>
<evidence type="ECO:0000256" key="2">
    <source>
        <dbReference type="ARBA" id="ARBA00011044"/>
    </source>
</evidence>
<feature type="domain" description="Transposase putative helix-turn-helix" evidence="10">
    <location>
        <begin position="8"/>
        <end position="50"/>
    </location>
</feature>
<dbReference type="Proteomes" id="UP000232654">
    <property type="component" value="Unassembled WGS sequence"/>
</dbReference>
<evidence type="ECO:0000256" key="5">
    <source>
        <dbReference type="ARBA" id="ARBA00022833"/>
    </source>
</evidence>
<evidence type="ECO:0000256" key="4">
    <source>
        <dbReference type="ARBA" id="ARBA00022723"/>
    </source>
</evidence>
<dbReference type="InterPro" id="IPR051399">
    <property type="entry name" value="RNA-guided_DNA_endo/Transpos"/>
</dbReference>
<evidence type="ECO:0000259" key="9">
    <source>
        <dbReference type="Pfam" id="PF07282"/>
    </source>
</evidence>
<evidence type="ECO:0000313" key="12">
    <source>
        <dbReference type="Proteomes" id="UP000232654"/>
    </source>
</evidence>
<evidence type="ECO:0000256" key="7">
    <source>
        <dbReference type="ARBA" id="ARBA00023172"/>
    </source>
</evidence>
<dbReference type="InterPro" id="IPR021027">
    <property type="entry name" value="Transposase_put_HTH"/>
</dbReference>
<dbReference type="GO" id="GO:0003677">
    <property type="term" value="F:DNA binding"/>
    <property type="evidence" value="ECO:0007669"/>
    <property type="project" value="UniProtKB-KW"/>
</dbReference>
<organism evidence="11 12">
    <name type="scientific">Bifidobacterium longum</name>
    <dbReference type="NCBI Taxonomy" id="216816"/>
    <lineage>
        <taxon>Bacteria</taxon>
        <taxon>Bacillati</taxon>
        <taxon>Actinomycetota</taxon>
        <taxon>Actinomycetes</taxon>
        <taxon>Bifidobacteriales</taxon>
        <taxon>Bifidobacteriaceae</taxon>
        <taxon>Bifidobacterium</taxon>
    </lineage>
</organism>
<dbReference type="PANTHER" id="PTHR30405">
    <property type="entry name" value="TRANSPOSASE"/>
    <property type="match status" value="1"/>
</dbReference>
<comment type="similarity">
    <text evidence="2">In the N-terminal section; belongs to the transposase 2 family.</text>
</comment>
<evidence type="ECO:0000256" key="3">
    <source>
        <dbReference type="ARBA" id="ARBA00022578"/>
    </source>
</evidence>
<name>A0A2N0SYF6_BIFLN</name>